<dbReference type="InterPro" id="IPR055358">
    <property type="entry name" value="CHCR"/>
</dbReference>
<dbReference type="FunFam" id="2.130.10.110:FF:000005">
    <property type="entry name" value="Clathrin heavy chain 1"/>
    <property type="match status" value="1"/>
</dbReference>
<feature type="repeat" description="CHCR" evidence="1">
    <location>
        <begin position="357"/>
        <end position="500"/>
    </location>
</feature>
<dbReference type="PROSITE" id="PS50236">
    <property type="entry name" value="CHCR"/>
    <property type="match status" value="3"/>
</dbReference>
<dbReference type="AlphaFoldDB" id="A0A8C2J056"/>
<evidence type="ECO:0000256" key="1">
    <source>
        <dbReference type="PROSITE-ProRule" id="PRU01006"/>
    </source>
</evidence>
<dbReference type="GO" id="GO:0048268">
    <property type="term" value="P:clathrin coat assembly"/>
    <property type="evidence" value="ECO:0007669"/>
    <property type="project" value="TreeGrafter"/>
</dbReference>
<dbReference type="FunFam" id="1.25.40.10:FF:000001">
    <property type="entry name" value="Clathrin heavy chain"/>
    <property type="match status" value="1"/>
</dbReference>
<name>A0A8C2J056_CYPCA</name>
<dbReference type="InterPro" id="IPR022365">
    <property type="entry name" value="Clathrin_H-chain_propeller_rpt"/>
</dbReference>
<dbReference type="SUPFAM" id="SSF50989">
    <property type="entry name" value="Clathrin heavy-chain terminal domain"/>
    <property type="match status" value="1"/>
</dbReference>
<dbReference type="GO" id="GO:0030132">
    <property type="term" value="C:clathrin coat of coated pit"/>
    <property type="evidence" value="ECO:0007669"/>
    <property type="project" value="InterPro"/>
</dbReference>
<dbReference type="GO" id="GO:0032051">
    <property type="term" value="F:clathrin light chain binding"/>
    <property type="evidence" value="ECO:0007669"/>
    <property type="project" value="TreeGrafter"/>
</dbReference>
<evidence type="ECO:0000313" key="3">
    <source>
        <dbReference type="Proteomes" id="UP000694701"/>
    </source>
</evidence>
<evidence type="ECO:0000313" key="2">
    <source>
        <dbReference type="Ensembl" id="ENSCCRP00020086546.1"/>
    </source>
</evidence>
<dbReference type="Gene3D" id="2.130.10.110">
    <property type="entry name" value="Clathrin heavy-chain terminal domain"/>
    <property type="match status" value="1"/>
</dbReference>
<dbReference type="InterPro" id="IPR016025">
    <property type="entry name" value="Clathrin_H-chain_N"/>
</dbReference>
<dbReference type="GO" id="GO:0071439">
    <property type="term" value="C:clathrin complex"/>
    <property type="evidence" value="ECO:0007669"/>
    <property type="project" value="TreeGrafter"/>
</dbReference>
<reference evidence="2" key="1">
    <citation type="submission" date="2025-08" db="UniProtKB">
        <authorList>
            <consortium name="Ensembl"/>
        </authorList>
    </citation>
    <scope>IDENTIFICATION</scope>
</reference>
<dbReference type="GO" id="GO:0006886">
    <property type="term" value="P:intracellular protein transport"/>
    <property type="evidence" value="ECO:0007669"/>
    <property type="project" value="UniProtKB-UniRule"/>
</dbReference>
<dbReference type="PANTHER" id="PTHR10292:SF7">
    <property type="entry name" value="CLATHRIN HEAVY CHAIN 1"/>
    <property type="match status" value="1"/>
</dbReference>
<feature type="repeat" description="CHCR" evidence="1">
    <location>
        <begin position="208"/>
        <end position="354"/>
    </location>
</feature>
<sequence>KTALLPFEFNCLQNLGINPANIGFSTLTMESDKFICIREKVGEQAQVVIIDMADPNTPIRRPISADSAIMNPASKVIALKAAKTLQIFNIEMKSKMKARESYVETELIFALAKTNRLAELEEFINGPNNAHIQQVGDRCYDEKMYEAAKLLYNNVSNFGRLASTLVHLGEYQAAVDGARKANSTRTWKEVCFACVDGNEFRLAQICGLHIVVHADELEELINYYQDRGYFEELITLLEAALGLERAHMGMFTELAILYSKFKPQKMREHLELFWSRVNIPKVLRAAEQAHLWAELVFLYDKYEEYDNAIITMMSHPTDAWKEGQFKDIITKVANVELYYKAIQFYLEFKPLLLNDLLIVLSPRLDHSRAVSFFSKVKQLPLIKPYLRSVQNHNNKSVNEALNNLFISEEDYQALRTSIDAYDNFDNISLAQRLEKHELIEFRRIAAYLFKGNNRWKQSVELCKKDKLYKDAMQYASESKDIELAEELLQWFLQEDKKECFASCLFTCYDLLRPDVVLETAWRHNIMDFAMPYFIQVMREYLSKVDKLETSESLRKEEEQATETQPIVYGTPQLMLTAGPSVPVPPQQAYGYGYTAAPGYPQAPQAQPGFGYGM</sequence>
<dbReference type="GO" id="GO:0000278">
    <property type="term" value="P:mitotic cell cycle"/>
    <property type="evidence" value="ECO:0007669"/>
    <property type="project" value="TreeGrafter"/>
</dbReference>
<dbReference type="GO" id="GO:0045334">
    <property type="term" value="C:clathrin-coated endocytic vesicle"/>
    <property type="evidence" value="ECO:0007669"/>
    <property type="project" value="TreeGrafter"/>
</dbReference>
<dbReference type="Gene3D" id="1.25.40.730">
    <property type="match status" value="1"/>
</dbReference>
<dbReference type="PANTHER" id="PTHR10292">
    <property type="entry name" value="CLATHRIN HEAVY CHAIN RELATED"/>
    <property type="match status" value="1"/>
</dbReference>
<dbReference type="GO" id="GO:0006898">
    <property type="term" value="P:receptor-mediated endocytosis"/>
    <property type="evidence" value="ECO:0007669"/>
    <property type="project" value="TreeGrafter"/>
</dbReference>
<dbReference type="GO" id="GO:0070062">
    <property type="term" value="C:extracellular exosome"/>
    <property type="evidence" value="ECO:0007669"/>
    <property type="project" value="TreeGrafter"/>
</dbReference>
<dbReference type="InterPro" id="IPR000547">
    <property type="entry name" value="Clathrin_H-chain/VPS_repeat"/>
</dbReference>
<accession>A0A8C2J056</accession>
<dbReference type="GO" id="GO:0005198">
    <property type="term" value="F:structural molecule activity"/>
    <property type="evidence" value="ECO:0007669"/>
    <property type="project" value="InterPro"/>
</dbReference>
<dbReference type="SUPFAM" id="SSF48371">
    <property type="entry name" value="ARM repeat"/>
    <property type="match status" value="1"/>
</dbReference>
<dbReference type="Gene3D" id="1.25.40.10">
    <property type="entry name" value="Tetratricopeptide repeat domain"/>
    <property type="match status" value="1"/>
</dbReference>
<dbReference type="SMART" id="SM00299">
    <property type="entry name" value="CLH"/>
    <property type="match status" value="3"/>
</dbReference>
<dbReference type="Proteomes" id="UP000694701">
    <property type="component" value="Unplaced"/>
</dbReference>
<dbReference type="GO" id="GO:0030130">
    <property type="term" value="C:clathrin coat of trans-Golgi network vesicle"/>
    <property type="evidence" value="ECO:0007669"/>
    <property type="project" value="InterPro"/>
</dbReference>
<dbReference type="InterPro" id="IPR016024">
    <property type="entry name" value="ARM-type_fold"/>
</dbReference>
<dbReference type="Pfam" id="PF00637">
    <property type="entry name" value="Clathrin"/>
    <property type="match status" value="3"/>
</dbReference>
<proteinExistence type="predicted"/>
<dbReference type="Ensembl" id="ENSCCRT00020094677.1">
    <property type="protein sequence ID" value="ENSCCRP00020086546.1"/>
    <property type="gene ID" value="ENSCCRG00020036247.1"/>
</dbReference>
<dbReference type="GO" id="GO:0005819">
    <property type="term" value="C:spindle"/>
    <property type="evidence" value="ECO:0007669"/>
    <property type="project" value="TreeGrafter"/>
</dbReference>
<feature type="repeat" description="CHCR" evidence="1">
    <location>
        <begin position="62"/>
        <end position="203"/>
    </location>
</feature>
<dbReference type="FunFam" id="1.25.40.730:FF:000001">
    <property type="entry name" value="Clathrin heavy chain"/>
    <property type="match status" value="1"/>
</dbReference>
<protein>
    <submittedName>
        <fullName evidence="2">Clathrin, heavy chain a (Hc)</fullName>
    </submittedName>
</protein>
<organism evidence="2 3">
    <name type="scientific">Cyprinus carpio</name>
    <name type="common">Common carp</name>
    <dbReference type="NCBI Taxonomy" id="7962"/>
    <lineage>
        <taxon>Eukaryota</taxon>
        <taxon>Metazoa</taxon>
        <taxon>Chordata</taxon>
        <taxon>Craniata</taxon>
        <taxon>Vertebrata</taxon>
        <taxon>Euteleostomi</taxon>
        <taxon>Actinopterygii</taxon>
        <taxon>Neopterygii</taxon>
        <taxon>Teleostei</taxon>
        <taxon>Ostariophysi</taxon>
        <taxon>Cypriniformes</taxon>
        <taxon>Cyprinidae</taxon>
        <taxon>Cyprininae</taxon>
        <taxon>Cyprinus</taxon>
    </lineage>
</organism>
<dbReference type="InterPro" id="IPR011990">
    <property type="entry name" value="TPR-like_helical_dom_sf"/>
</dbReference>
<dbReference type="Pfam" id="PF01394">
    <property type="entry name" value="Clathrin_propel"/>
    <property type="match status" value="1"/>
</dbReference>